<accession>A0AA88KZW5</accession>
<dbReference type="AlphaFoldDB" id="A0AA88KZW5"/>
<feature type="compositionally biased region" description="Low complexity" evidence="1">
    <location>
        <begin position="22"/>
        <end position="41"/>
    </location>
</feature>
<sequence>MNKIEEPTSWTIKISATPERQTALTATAIIPTETTTAEPDTSIPKEVPTQKMPKKRTAQPAIRPSEAEEYMDEEENMYDDMHDGTHEEKEQGNNSTTQYQFVFRTLVSHWREEKHKYINFTEILRKLEEERRLHPNRNNGQQGQRFKDFLSHVETTITDEDFKSVAERHKISGLADIFSFGSAILLMMDKRDKSKKYRSMLTELLEIPKKISFEIPRELFEIDTLKDIGIHEDILKNIPPKTNFTNEMIDGIIEFLEKYSDGSTSDALTTDVKELLRSIDKKDLENEEINHFQNMNSTQNLSKGTAKEGFEKFFKDHPKVETIKNLYFHEYENEHGPITVASIKDKLKSFRNSVDKISYVAEDYAKYVQEKEKRRIITHVGLDNTQSSKGSQYKNPTFLSIIFLVLIVYQINN</sequence>
<evidence type="ECO:0000313" key="3">
    <source>
        <dbReference type="Proteomes" id="UP001187531"/>
    </source>
</evidence>
<dbReference type="Proteomes" id="UP001187531">
    <property type="component" value="Unassembled WGS sequence"/>
</dbReference>
<organism evidence="2 3">
    <name type="scientific">Artemia franciscana</name>
    <name type="common">Brine shrimp</name>
    <name type="synonym">Artemia sanfranciscana</name>
    <dbReference type="NCBI Taxonomy" id="6661"/>
    <lineage>
        <taxon>Eukaryota</taxon>
        <taxon>Metazoa</taxon>
        <taxon>Ecdysozoa</taxon>
        <taxon>Arthropoda</taxon>
        <taxon>Crustacea</taxon>
        <taxon>Branchiopoda</taxon>
        <taxon>Anostraca</taxon>
        <taxon>Artemiidae</taxon>
        <taxon>Artemia</taxon>
    </lineage>
</organism>
<protein>
    <submittedName>
        <fullName evidence="2">Uncharacterized protein</fullName>
    </submittedName>
</protein>
<comment type="caution">
    <text evidence="2">The sequence shown here is derived from an EMBL/GenBank/DDBJ whole genome shotgun (WGS) entry which is preliminary data.</text>
</comment>
<dbReference type="EMBL" id="JAVRJZ010000389">
    <property type="protein sequence ID" value="KAK2702405.1"/>
    <property type="molecule type" value="Genomic_DNA"/>
</dbReference>
<keyword evidence="3" id="KW-1185">Reference proteome</keyword>
<evidence type="ECO:0000256" key="1">
    <source>
        <dbReference type="SAM" id="MobiDB-lite"/>
    </source>
</evidence>
<proteinExistence type="predicted"/>
<gene>
    <name evidence="2" type="ORF">QYM36_018984</name>
</gene>
<name>A0AA88KZW5_ARTSF</name>
<feature type="region of interest" description="Disordered" evidence="1">
    <location>
        <begin position="1"/>
        <end position="67"/>
    </location>
</feature>
<feature type="compositionally biased region" description="Polar residues" evidence="1">
    <location>
        <begin position="8"/>
        <end position="20"/>
    </location>
</feature>
<evidence type="ECO:0000313" key="2">
    <source>
        <dbReference type="EMBL" id="KAK2702405.1"/>
    </source>
</evidence>
<reference evidence="2" key="1">
    <citation type="submission" date="2023-07" db="EMBL/GenBank/DDBJ databases">
        <title>Chromosome-level genome assembly of Artemia franciscana.</title>
        <authorList>
            <person name="Jo E."/>
        </authorList>
    </citation>
    <scope>NUCLEOTIDE SEQUENCE</scope>
    <source>
        <tissue evidence="2">Whole body</tissue>
    </source>
</reference>